<dbReference type="SMART" id="SM00120">
    <property type="entry name" value="HX"/>
    <property type="match status" value="3"/>
</dbReference>
<dbReference type="Proteomes" id="UP000034866">
    <property type="component" value="Chromosome"/>
</dbReference>
<dbReference type="RefSeq" id="WP_046975002.1">
    <property type="nucleotide sequence ID" value="NZ_CP011104.1"/>
</dbReference>
<dbReference type="InterPro" id="IPR018487">
    <property type="entry name" value="Hemopexin-like_repeat"/>
</dbReference>
<dbReference type="Pfam" id="PF00045">
    <property type="entry name" value="Hemopexin"/>
    <property type="match status" value="1"/>
</dbReference>
<name>A0A0F7LKW5_9GAMM</name>
<keyword evidence="3" id="KW-1185">Reference proteome</keyword>
<dbReference type="SUPFAM" id="SSF82026">
    <property type="entry name" value="Calcium-mediated lectin"/>
    <property type="match status" value="1"/>
</dbReference>
<evidence type="ECO:0000259" key="1">
    <source>
        <dbReference type="Pfam" id="PF07472"/>
    </source>
</evidence>
<reference evidence="2 3" key="1">
    <citation type="journal article" date="2015" name="J. Biotechnol.">
        <title>Complete genome sequence of Photorhabdus temperata subsp. thracensis 39-8(T), an entomopathogenic bacterium for the improved commercial bioinsecticide.</title>
        <authorList>
            <person name="Kwak Y."/>
            <person name="Shin J.H."/>
        </authorList>
    </citation>
    <scope>NUCLEOTIDE SEQUENCE [LARGE SCALE GENOMIC DNA]</scope>
    <source>
        <strain evidence="2 3">DSM 15199</strain>
    </source>
</reference>
<dbReference type="OrthoDB" id="1956004at2"/>
<dbReference type="SUPFAM" id="SSF50923">
    <property type="entry name" value="Hemopexin-like domain"/>
    <property type="match status" value="1"/>
</dbReference>
<dbReference type="AlphaFoldDB" id="A0A0F7LKW5"/>
<dbReference type="Gene3D" id="2.110.10.10">
    <property type="entry name" value="Hemopexin-like domain"/>
    <property type="match status" value="2"/>
</dbReference>
<accession>A0A0F7LKW5</accession>
<protein>
    <submittedName>
        <fullName evidence="2">Photopexin B</fullName>
    </submittedName>
</protein>
<sequence>MNTNTYFFLNTENIKYYDDPQINKGDTPQPISNDWPNLPIEFQKDIDDVINLNGSLYFFKGSQYLKFDIAKAQIIDGPKPIVDGWPGLKGTGFENGIDAATELSTNTVCFFKGKDCIDYTVSSHTTNKKTISDRWGTTGKYSEFSENLDAVILWKNIAGSIIYLFKGNSYIRYNTQSNAIDGGPTAIQTYWLGVTFNKIQAAVSVDTDLLGSNSSGNCGGICGTNNTGKHCIQLPHNIKFGLSAYVNTDIHQQTIKVYIDGQLADTLTGKGVNSVLGFKTYSSGTGKVCIEIAGDGKPCKLRYANNPLDAKPGTTIIGAENGTANKYNDSVVVLIWPQA</sequence>
<dbReference type="KEGG" id="ptt:VY86_11190"/>
<organism evidence="2 3">
    <name type="scientific">Photorhabdus thracensis</name>
    <dbReference type="NCBI Taxonomy" id="230089"/>
    <lineage>
        <taxon>Bacteria</taxon>
        <taxon>Pseudomonadati</taxon>
        <taxon>Pseudomonadota</taxon>
        <taxon>Gammaproteobacteria</taxon>
        <taxon>Enterobacterales</taxon>
        <taxon>Morganellaceae</taxon>
        <taxon>Photorhabdus</taxon>
    </lineage>
</organism>
<dbReference type="Pfam" id="PF07472">
    <property type="entry name" value="PA-IIL"/>
    <property type="match status" value="1"/>
</dbReference>
<dbReference type="STRING" id="230089.VY86_11190"/>
<dbReference type="PROSITE" id="PS51642">
    <property type="entry name" value="HEMOPEXIN_2"/>
    <property type="match status" value="2"/>
</dbReference>
<dbReference type="PATRIC" id="fig|230089.6.peg.2480"/>
<evidence type="ECO:0000313" key="2">
    <source>
        <dbReference type="EMBL" id="AKH63814.1"/>
    </source>
</evidence>
<dbReference type="InterPro" id="IPR010907">
    <property type="entry name" value="Ca-mediated_lectin"/>
</dbReference>
<gene>
    <name evidence="2" type="ORF">VY86_11190</name>
</gene>
<dbReference type="InterPro" id="IPR036375">
    <property type="entry name" value="Hemopexin-like_dom_sf"/>
</dbReference>
<feature type="domain" description="Calcium-mediated lectin" evidence="1">
    <location>
        <begin position="233"/>
        <end position="337"/>
    </location>
</feature>
<evidence type="ECO:0000313" key="3">
    <source>
        <dbReference type="Proteomes" id="UP000034866"/>
    </source>
</evidence>
<proteinExistence type="predicted"/>
<dbReference type="EMBL" id="CP011104">
    <property type="protein sequence ID" value="AKH63814.1"/>
    <property type="molecule type" value="Genomic_DNA"/>
</dbReference>
<dbReference type="Gene3D" id="2.60.120.400">
    <property type="entry name" value="Calcium-mediated lectin"/>
    <property type="match status" value="1"/>
</dbReference>
<reference evidence="3" key="2">
    <citation type="submission" date="2015-03" db="EMBL/GenBank/DDBJ databases">
        <title>Genome sequence of Azospirillum thiophilum strain DSM 21654T.</title>
        <authorList>
            <person name="Kwak Y."/>
            <person name="Shin J.-H."/>
        </authorList>
    </citation>
    <scope>NUCLEOTIDE SEQUENCE [LARGE SCALE GENOMIC DNA]</scope>
    <source>
        <strain evidence="3">DSM 15199</strain>
    </source>
</reference>
<dbReference type="InterPro" id="IPR036684">
    <property type="entry name" value="Ca_lectin_sf"/>
</dbReference>